<evidence type="ECO:0000256" key="3">
    <source>
        <dbReference type="ARBA" id="ARBA00023315"/>
    </source>
</evidence>
<evidence type="ECO:0000256" key="2">
    <source>
        <dbReference type="ARBA" id="ARBA00022679"/>
    </source>
</evidence>
<reference evidence="4" key="1">
    <citation type="submission" date="2020-06" db="EMBL/GenBank/DDBJ databases">
        <authorList>
            <person name="Li T."/>
            <person name="Hu X."/>
            <person name="Zhang T."/>
            <person name="Song X."/>
            <person name="Zhang H."/>
            <person name="Dai N."/>
            <person name="Sheng W."/>
            <person name="Hou X."/>
            <person name="Wei L."/>
        </authorList>
    </citation>
    <scope>NUCLEOTIDE SEQUENCE</scope>
    <source>
        <strain evidence="4">KEN8</strain>
        <tissue evidence="4">Leaf</tissue>
    </source>
</reference>
<proteinExistence type="inferred from homology"/>
<name>A0AAW2QY63_9LAMI</name>
<dbReference type="InterPro" id="IPR023213">
    <property type="entry name" value="CAT-like_dom_sf"/>
</dbReference>
<evidence type="ECO:0000256" key="1">
    <source>
        <dbReference type="ARBA" id="ARBA00009861"/>
    </source>
</evidence>
<dbReference type="PANTHER" id="PTHR31623:SF17">
    <property type="entry name" value="F21J9.9"/>
    <property type="match status" value="1"/>
</dbReference>
<dbReference type="AlphaFoldDB" id="A0AAW2QY63"/>
<comment type="similarity">
    <text evidence="1">Belongs to the plant acyltransferase family.</text>
</comment>
<keyword evidence="2" id="KW-0808">Transferase</keyword>
<dbReference type="Pfam" id="PF02458">
    <property type="entry name" value="Transferase"/>
    <property type="match status" value="1"/>
</dbReference>
<keyword evidence="3" id="KW-0012">Acyltransferase</keyword>
<dbReference type="EMBL" id="JACGWM010000005">
    <property type="protein sequence ID" value="KAL0372669.1"/>
    <property type="molecule type" value="Genomic_DNA"/>
</dbReference>
<dbReference type="GO" id="GO:0016746">
    <property type="term" value="F:acyltransferase activity"/>
    <property type="evidence" value="ECO:0007669"/>
    <property type="project" value="UniProtKB-KW"/>
</dbReference>
<reference evidence="4" key="2">
    <citation type="journal article" date="2024" name="Plant">
        <title>Genomic evolution and insights into agronomic trait innovations of Sesamum species.</title>
        <authorList>
            <person name="Miao H."/>
            <person name="Wang L."/>
            <person name="Qu L."/>
            <person name="Liu H."/>
            <person name="Sun Y."/>
            <person name="Le M."/>
            <person name="Wang Q."/>
            <person name="Wei S."/>
            <person name="Zheng Y."/>
            <person name="Lin W."/>
            <person name="Duan Y."/>
            <person name="Cao H."/>
            <person name="Xiong S."/>
            <person name="Wang X."/>
            <person name="Wei L."/>
            <person name="Li C."/>
            <person name="Ma Q."/>
            <person name="Ju M."/>
            <person name="Zhao R."/>
            <person name="Li G."/>
            <person name="Mu C."/>
            <person name="Tian Q."/>
            <person name="Mei H."/>
            <person name="Zhang T."/>
            <person name="Gao T."/>
            <person name="Zhang H."/>
        </authorList>
    </citation>
    <scope>NUCLEOTIDE SEQUENCE</scope>
    <source>
        <strain evidence="4">KEN8</strain>
    </source>
</reference>
<dbReference type="Gene3D" id="3.30.559.10">
    <property type="entry name" value="Chloramphenicol acetyltransferase-like domain"/>
    <property type="match status" value="1"/>
</dbReference>
<evidence type="ECO:0000313" key="4">
    <source>
        <dbReference type="EMBL" id="KAL0372669.1"/>
    </source>
</evidence>
<sequence>MEASLQVISNEMIKPSSETPPHLTKLKLSYLDQKSPPIYIPMIFFYQADALRGLTSSNHIQISRQLKQSLSNTLTLFYPLAGRIDVEDRSVVDCNDAGAEFIEARVQAPLNHVLLEPITEQLKHLMPGAGDATAGARPGAALVAVKITFFDCGGIAIGVCVSHMLADLASAMTFLNAWAASCKGEAEVPRFTLDLADYFPPREFPDSPAHLRKLTSNEKKIVTKRFVFNKEKLEALKQAAALSIWIKCEESDKSGSRLSFYLETLHRCGEI</sequence>
<organism evidence="4">
    <name type="scientific">Sesamum calycinum</name>
    <dbReference type="NCBI Taxonomy" id="2727403"/>
    <lineage>
        <taxon>Eukaryota</taxon>
        <taxon>Viridiplantae</taxon>
        <taxon>Streptophyta</taxon>
        <taxon>Embryophyta</taxon>
        <taxon>Tracheophyta</taxon>
        <taxon>Spermatophyta</taxon>
        <taxon>Magnoliopsida</taxon>
        <taxon>eudicotyledons</taxon>
        <taxon>Gunneridae</taxon>
        <taxon>Pentapetalae</taxon>
        <taxon>asterids</taxon>
        <taxon>lamiids</taxon>
        <taxon>Lamiales</taxon>
        <taxon>Pedaliaceae</taxon>
        <taxon>Sesamum</taxon>
    </lineage>
</organism>
<comment type="caution">
    <text evidence="4">The sequence shown here is derived from an EMBL/GenBank/DDBJ whole genome shotgun (WGS) entry which is preliminary data.</text>
</comment>
<dbReference type="PANTHER" id="PTHR31623">
    <property type="entry name" value="F21J9.9"/>
    <property type="match status" value="1"/>
</dbReference>
<protein>
    <submittedName>
        <fullName evidence="4">Stemmadenine O-acetyltransferase</fullName>
    </submittedName>
</protein>
<accession>A0AAW2QY63</accession>
<gene>
    <name evidence="4" type="ORF">Scaly_0948500</name>
</gene>